<feature type="domain" description="Sodium/calcium exchanger membrane region" evidence="6">
    <location>
        <begin position="3"/>
        <end position="149"/>
    </location>
</feature>
<dbReference type="GO" id="GO:0005886">
    <property type="term" value="C:plasma membrane"/>
    <property type="evidence" value="ECO:0007669"/>
    <property type="project" value="TreeGrafter"/>
</dbReference>
<organism evidence="7 8">
    <name type="scientific">Meiothermus granaticius NBRC 107808</name>
    <dbReference type="NCBI Taxonomy" id="1227551"/>
    <lineage>
        <taxon>Bacteria</taxon>
        <taxon>Thermotogati</taxon>
        <taxon>Deinococcota</taxon>
        <taxon>Deinococci</taxon>
        <taxon>Thermales</taxon>
        <taxon>Thermaceae</taxon>
        <taxon>Meiothermus</taxon>
    </lineage>
</organism>
<dbReference type="GO" id="GO:0008273">
    <property type="term" value="F:calcium, potassium:sodium antiporter activity"/>
    <property type="evidence" value="ECO:0007669"/>
    <property type="project" value="TreeGrafter"/>
</dbReference>
<dbReference type="Gene3D" id="1.20.1420.30">
    <property type="entry name" value="NCX, central ion-binding region"/>
    <property type="match status" value="1"/>
</dbReference>
<feature type="transmembrane region" description="Helical" evidence="5">
    <location>
        <begin position="212"/>
        <end position="235"/>
    </location>
</feature>
<evidence type="ECO:0000256" key="1">
    <source>
        <dbReference type="ARBA" id="ARBA00004141"/>
    </source>
</evidence>
<proteinExistence type="predicted"/>
<evidence type="ECO:0000256" key="2">
    <source>
        <dbReference type="ARBA" id="ARBA00022692"/>
    </source>
</evidence>
<keyword evidence="8" id="KW-1185">Reference proteome</keyword>
<dbReference type="EMBL" id="QWLB01000057">
    <property type="protein sequence ID" value="RIH91110.1"/>
    <property type="molecule type" value="Genomic_DNA"/>
</dbReference>
<accession>A0A399F4X6</accession>
<name>A0A399F4X6_9DEIN</name>
<dbReference type="GO" id="GO:0006874">
    <property type="term" value="P:intracellular calcium ion homeostasis"/>
    <property type="evidence" value="ECO:0007669"/>
    <property type="project" value="TreeGrafter"/>
</dbReference>
<evidence type="ECO:0000313" key="7">
    <source>
        <dbReference type="EMBL" id="RIH91110.1"/>
    </source>
</evidence>
<comment type="subcellular location">
    <subcellularLocation>
        <location evidence="1">Membrane</location>
        <topology evidence="1">Multi-pass membrane protein</topology>
    </subcellularLocation>
</comment>
<evidence type="ECO:0000313" key="8">
    <source>
        <dbReference type="Proteomes" id="UP000266178"/>
    </source>
</evidence>
<evidence type="ECO:0000256" key="3">
    <source>
        <dbReference type="ARBA" id="ARBA00022989"/>
    </source>
</evidence>
<protein>
    <submittedName>
        <fullName evidence="7">K+-dependent Na+/Ca+ exchanger</fullName>
    </submittedName>
</protein>
<evidence type="ECO:0000256" key="4">
    <source>
        <dbReference type="ARBA" id="ARBA00023136"/>
    </source>
</evidence>
<dbReference type="PANTHER" id="PTHR10846:SF8">
    <property type="entry name" value="INNER MEMBRANE PROTEIN YRBG"/>
    <property type="match status" value="1"/>
</dbReference>
<feature type="transmembrane region" description="Helical" evidence="5">
    <location>
        <begin position="280"/>
        <end position="299"/>
    </location>
</feature>
<feature type="transmembrane region" description="Helical" evidence="5">
    <location>
        <begin position="182"/>
        <end position="200"/>
    </location>
</feature>
<dbReference type="Pfam" id="PF01699">
    <property type="entry name" value="Na_Ca_ex"/>
    <property type="match status" value="2"/>
</dbReference>
<keyword evidence="2 5" id="KW-0812">Transmembrane</keyword>
<dbReference type="PANTHER" id="PTHR10846">
    <property type="entry name" value="SODIUM/POTASSIUM/CALCIUM EXCHANGER"/>
    <property type="match status" value="1"/>
</dbReference>
<dbReference type="InterPro" id="IPR004837">
    <property type="entry name" value="NaCa_Exmemb"/>
</dbReference>
<feature type="transmembrane region" description="Helical" evidence="5">
    <location>
        <begin position="242"/>
        <end position="260"/>
    </location>
</feature>
<dbReference type="RefSeq" id="WP_119358418.1">
    <property type="nucleotide sequence ID" value="NZ_BJXM01000001.1"/>
</dbReference>
<gene>
    <name evidence="7" type="ORF">Mgrana_02984</name>
</gene>
<dbReference type="GO" id="GO:0005262">
    <property type="term" value="F:calcium channel activity"/>
    <property type="evidence" value="ECO:0007669"/>
    <property type="project" value="TreeGrafter"/>
</dbReference>
<dbReference type="InterPro" id="IPR044880">
    <property type="entry name" value="NCX_ion-bd_dom_sf"/>
</dbReference>
<dbReference type="InterPro" id="IPR004481">
    <property type="entry name" value="K/Na/Ca-exchanger"/>
</dbReference>
<evidence type="ECO:0000259" key="6">
    <source>
        <dbReference type="Pfam" id="PF01699"/>
    </source>
</evidence>
<feature type="transmembrane region" description="Helical" evidence="5">
    <location>
        <begin position="66"/>
        <end position="85"/>
    </location>
</feature>
<feature type="transmembrane region" description="Helical" evidence="5">
    <location>
        <begin position="36"/>
        <end position="60"/>
    </location>
</feature>
<dbReference type="Proteomes" id="UP000266178">
    <property type="component" value="Unassembled WGS sequence"/>
</dbReference>
<feature type="transmembrane region" description="Helical" evidence="5">
    <location>
        <begin position="6"/>
        <end position="24"/>
    </location>
</feature>
<reference evidence="7 8" key="1">
    <citation type="submission" date="2018-08" db="EMBL/GenBank/DDBJ databases">
        <title>Meiothermus granaticius genome AF-68 sequencing project.</title>
        <authorList>
            <person name="Da Costa M.S."/>
            <person name="Albuquerque L."/>
            <person name="Raposo P."/>
            <person name="Froufe H.J.C."/>
            <person name="Barroso C.S."/>
            <person name="Egas C."/>
        </authorList>
    </citation>
    <scope>NUCLEOTIDE SEQUENCE [LARGE SCALE GENOMIC DNA]</scope>
    <source>
        <strain evidence="7 8">AF-68</strain>
    </source>
</reference>
<sequence length="330" mass="34944">MTWTLFFLTAGLIVYAGTLLARYGDVLAEKTGLGRTWIGLVVVAATTSLPELFTGVSASVQGLPDIAVGDVLGSCMFNLLILSLMDAVGGRIPLSSRAHQGHALSIGLGLVLIGLVGLSLLGGAYVPRLGWLGLYSLLFAAAYLLAVRLIFRFEQRRLAGQVQAQAEARYESLSLRTAATRYSLAAAVVILAATFLPHLGEQLAQQTGWGQAFVGTLLIAVTTSLPEVVVSLAAVRMGALELGLGNVLGSNLFNILILALDDLAFTRGPLLASVHPNHQVAVLAVMLMYGLLLTGLTYQTLKKQTVLAWDTSGILVVYLLAMGLIFLLRT</sequence>
<feature type="transmembrane region" description="Helical" evidence="5">
    <location>
        <begin position="132"/>
        <end position="151"/>
    </location>
</feature>
<dbReference type="AlphaFoldDB" id="A0A399F4X6"/>
<evidence type="ECO:0000256" key="5">
    <source>
        <dbReference type="SAM" id="Phobius"/>
    </source>
</evidence>
<dbReference type="OrthoDB" id="9794225at2"/>
<keyword evidence="4 5" id="KW-0472">Membrane</keyword>
<keyword evidence="3 5" id="KW-1133">Transmembrane helix</keyword>
<feature type="transmembrane region" description="Helical" evidence="5">
    <location>
        <begin position="106"/>
        <end position="126"/>
    </location>
</feature>
<feature type="transmembrane region" description="Helical" evidence="5">
    <location>
        <begin position="306"/>
        <end position="328"/>
    </location>
</feature>
<comment type="caution">
    <text evidence="7">The sequence shown here is derived from an EMBL/GenBank/DDBJ whole genome shotgun (WGS) entry which is preliminary data.</text>
</comment>
<feature type="domain" description="Sodium/calcium exchanger membrane region" evidence="6">
    <location>
        <begin position="184"/>
        <end position="325"/>
    </location>
</feature>